<evidence type="ECO:0000256" key="1">
    <source>
        <dbReference type="SAM" id="MobiDB-lite"/>
    </source>
</evidence>
<organism evidence="2 3">
    <name type="scientific">Cannabis sativa</name>
    <name type="common">Hemp</name>
    <name type="synonym">Marijuana</name>
    <dbReference type="NCBI Taxonomy" id="3483"/>
    <lineage>
        <taxon>Eukaryota</taxon>
        <taxon>Viridiplantae</taxon>
        <taxon>Streptophyta</taxon>
        <taxon>Embryophyta</taxon>
        <taxon>Tracheophyta</taxon>
        <taxon>Spermatophyta</taxon>
        <taxon>Magnoliopsida</taxon>
        <taxon>eudicotyledons</taxon>
        <taxon>Gunneridae</taxon>
        <taxon>Pentapetalae</taxon>
        <taxon>rosids</taxon>
        <taxon>fabids</taxon>
        <taxon>Rosales</taxon>
        <taxon>Cannabaceae</taxon>
        <taxon>Cannabis</taxon>
    </lineage>
</organism>
<proteinExistence type="predicted"/>
<feature type="region of interest" description="Disordered" evidence="1">
    <location>
        <begin position="1"/>
        <end position="51"/>
    </location>
</feature>
<evidence type="ECO:0000313" key="3">
    <source>
        <dbReference type="Proteomes" id="UP000596661"/>
    </source>
</evidence>
<reference evidence="2" key="2">
    <citation type="submission" date="2021-03" db="UniProtKB">
        <authorList>
            <consortium name="EnsemblPlants"/>
        </authorList>
    </citation>
    <scope>IDENTIFICATION</scope>
</reference>
<dbReference type="Gramene" id="evm.model.05.1696">
    <property type="protein sequence ID" value="cds.evm.model.05.1696"/>
    <property type="gene ID" value="evm.TU.05.1696"/>
</dbReference>
<accession>A0A803PME4</accession>
<sequence length="93" mass="10346">MSPKGLKLEDAKMGPPLNIERPRNNERTNMTPPPSLSQLKEVVSSASQAKRSSSICYFEIEGYEMKGTSYVVTLIVAPMANSMNTSLEYMERS</sequence>
<protein>
    <submittedName>
        <fullName evidence="2">Uncharacterized protein</fullName>
    </submittedName>
</protein>
<dbReference type="EMBL" id="UZAU01000542">
    <property type="status" value="NOT_ANNOTATED_CDS"/>
    <property type="molecule type" value="Genomic_DNA"/>
</dbReference>
<dbReference type="Proteomes" id="UP000596661">
    <property type="component" value="Chromosome 5"/>
</dbReference>
<feature type="compositionally biased region" description="Basic and acidic residues" evidence="1">
    <location>
        <begin position="1"/>
        <end position="12"/>
    </location>
</feature>
<dbReference type="AlphaFoldDB" id="A0A803PME4"/>
<keyword evidence="3" id="KW-1185">Reference proteome</keyword>
<evidence type="ECO:0000313" key="2">
    <source>
        <dbReference type="EnsemblPlants" id="cds.evm.model.05.1696"/>
    </source>
</evidence>
<name>A0A803PME4_CANSA</name>
<reference evidence="2" key="1">
    <citation type="submission" date="2018-11" db="EMBL/GenBank/DDBJ databases">
        <authorList>
            <person name="Grassa J C."/>
        </authorList>
    </citation>
    <scope>NUCLEOTIDE SEQUENCE [LARGE SCALE GENOMIC DNA]</scope>
</reference>
<dbReference type="EnsemblPlants" id="evm.model.05.1696">
    <property type="protein sequence ID" value="cds.evm.model.05.1696"/>
    <property type="gene ID" value="evm.TU.05.1696"/>
</dbReference>